<sequence length="121" mass="13133">MERCNEDRPMHHGCKPPKCIGKFNEKFKIYEVCCRIVVKVCSVCGFEYEPQFHHICPRCRNHVPGSFGSGGFGPGNFGPGSFGPGGFGFGGFGPGGFVRPGGYGHKVKVMSELAEDEDADE</sequence>
<evidence type="ECO:0000313" key="1">
    <source>
        <dbReference type="EMBL" id="CVK20728.1"/>
    </source>
</evidence>
<dbReference type="EMBL" id="FCOW01000022">
    <property type="protein sequence ID" value="CVK20728.1"/>
    <property type="molecule type" value="Genomic_DNA"/>
</dbReference>
<protein>
    <submittedName>
        <fullName evidence="1">Uncharacterized protein</fullName>
    </submittedName>
</protein>
<organism evidence="1 2">
    <name type="scientific">Sporomusa sphaeroides DSM 2875</name>
    <dbReference type="NCBI Taxonomy" id="1337886"/>
    <lineage>
        <taxon>Bacteria</taxon>
        <taxon>Bacillati</taxon>
        <taxon>Bacillota</taxon>
        <taxon>Negativicutes</taxon>
        <taxon>Selenomonadales</taxon>
        <taxon>Sporomusaceae</taxon>
        <taxon>Sporomusa</taxon>
    </lineage>
</organism>
<dbReference type="RefSeq" id="WP_075754016.1">
    <property type="nucleotide sequence ID" value="NZ_CP146991.1"/>
</dbReference>
<evidence type="ECO:0000313" key="2">
    <source>
        <dbReference type="Proteomes" id="UP000245702"/>
    </source>
</evidence>
<accession>A0ABP2C8R8</accession>
<proteinExistence type="predicted"/>
<comment type="caution">
    <text evidence="1">The sequence shown here is derived from an EMBL/GenBank/DDBJ whole genome shotgun (WGS) entry which is preliminary data.</text>
</comment>
<keyword evidence="2" id="KW-1185">Reference proteome</keyword>
<reference evidence="1 2" key="1">
    <citation type="submission" date="2016-01" db="EMBL/GenBank/DDBJ databases">
        <authorList>
            <person name="Brown R."/>
        </authorList>
    </citation>
    <scope>NUCLEOTIDE SEQUENCE [LARGE SCALE GENOMIC DNA]</scope>
    <source>
        <strain evidence="1">Sporomusa sphaeroides DSM 2875</strain>
    </source>
</reference>
<name>A0ABP2C8R8_9FIRM</name>
<gene>
    <name evidence="1" type="ORF">SSPH_03396</name>
</gene>
<dbReference type="Proteomes" id="UP000245702">
    <property type="component" value="Unassembled WGS sequence"/>
</dbReference>